<organism evidence="2 3">
    <name type="scientific">Polyplax serrata</name>
    <name type="common">Common mouse louse</name>
    <dbReference type="NCBI Taxonomy" id="468196"/>
    <lineage>
        <taxon>Eukaryota</taxon>
        <taxon>Metazoa</taxon>
        <taxon>Ecdysozoa</taxon>
        <taxon>Arthropoda</taxon>
        <taxon>Hexapoda</taxon>
        <taxon>Insecta</taxon>
        <taxon>Pterygota</taxon>
        <taxon>Neoptera</taxon>
        <taxon>Paraneoptera</taxon>
        <taxon>Psocodea</taxon>
        <taxon>Troctomorpha</taxon>
        <taxon>Phthiraptera</taxon>
        <taxon>Anoplura</taxon>
        <taxon>Polyplacidae</taxon>
        <taxon>Polyplax</taxon>
    </lineage>
</organism>
<reference evidence="2 3" key="1">
    <citation type="submission" date="2023-10" db="EMBL/GenBank/DDBJ databases">
        <title>Genomes of two closely related lineages of the louse Polyplax serrata with different host specificities.</title>
        <authorList>
            <person name="Martinu J."/>
            <person name="Tarabai H."/>
            <person name="Stefka J."/>
            <person name="Hypsa V."/>
        </authorList>
    </citation>
    <scope>NUCLEOTIDE SEQUENCE [LARGE SCALE GENOMIC DNA]</scope>
    <source>
        <strain evidence="2">HR10_N</strain>
    </source>
</reference>
<dbReference type="AlphaFoldDB" id="A0AAN8S8Q1"/>
<evidence type="ECO:0000256" key="1">
    <source>
        <dbReference type="SAM" id="MobiDB-lite"/>
    </source>
</evidence>
<feature type="region of interest" description="Disordered" evidence="1">
    <location>
        <begin position="32"/>
        <end position="53"/>
    </location>
</feature>
<proteinExistence type="predicted"/>
<protein>
    <submittedName>
        <fullName evidence="2">Uncharacterized protein</fullName>
    </submittedName>
</protein>
<evidence type="ECO:0000313" key="2">
    <source>
        <dbReference type="EMBL" id="KAK6625344.1"/>
    </source>
</evidence>
<dbReference type="EMBL" id="JAWJWE010000037">
    <property type="protein sequence ID" value="KAK6625344.1"/>
    <property type="molecule type" value="Genomic_DNA"/>
</dbReference>
<comment type="caution">
    <text evidence="2">The sequence shown here is derived from an EMBL/GenBank/DDBJ whole genome shotgun (WGS) entry which is preliminary data.</text>
</comment>
<dbReference type="Proteomes" id="UP001372834">
    <property type="component" value="Unassembled WGS sequence"/>
</dbReference>
<name>A0AAN8S8Q1_POLSC</name>
<evidence type="ECO:0000313" key="3">
    <source>
        <dbReference type="Proteomes" id="UP001372834"/>
    </source>
</evidence>
<gene>
    <name evidence="2" type="ORF">RUM43_005641</name>
</gene>
<sequence length="139" mass="16112">MNCVGRRAEEDFRMPSNITGFCNGEKEYEANRRETEREKQEEEQLEKKCQTNEKRMDLIRREADFSPLTASTGRLYQMQIHRRDEFAPFACIPSDALAPVRDSSKIEWNSEVYGWVMAAGETHRSLSEPPELSYPSLSS</sequence>
<accession>A0AAN8S8Q1</accession>